<keyword evidence="10" id="KW-0560">Oxidoreductase</keyword>
<keyword evidence="15" id="KW-1185">Reference proteome</keyword>
<dbReference type="GO" id="GO:0004497">
    <property type="term" value="F:monooxygenase activity"/>
    <property type="evidence" value="ECO:0007669"/>
    <property type="project" value="UniProtKB-KW"/>
</dbReference>
<evidence type="ECO:0000256" key="4">
    <source>
        <dbReference type="ARBA" id="ARBA00004406"/>
    </source>
</evidence>
<evidence type="ECO:0000256" key="8">
    <source>
        <dbReference type="ARBA" id="ARBA00022824"/>
    </source>
</evidence>
<comment type="cofactor">
    <cofactor evidence="1">
        <name>heme</name>
        <dbReference type="ChEBI" id="CHEBI:30413"/>
    </cofactor>
</comment>
<protein>
    <recommendedName>
        <fullName evidence="16">Cytochrome P450</fullName>
    </recommendedName>
</protein>
<evidence type="ECO:0000256" key="6">
    <source>
        <dbReference type="ARBA" id="ARBA00022617"/>
    </source>
</evidence>
<proteinExistence type="inferred from homology"/>
<keyword evidence="12" id="KW-0503">Monooxygenase</keyword>
<name>A0ABD1DFY6_CULPP</name>
<evidence type="ECO:0000256" key="13">
    <source>
        <dbReference type="ARBA" id="ARBA00023136"/>
    </source>
</evidence>
<comment type="caution">
    <text evidence="14">The sequence shown here is derived from an EMBL/GenBank/DDBJ whole genome shotgun (WGS) entry which is preliminary data.</text>
</comment>
<comment type="similarity">
    <text evidence="5">Belongs to the cytochrome P450 family.</text>
</comment>
<keyword evidence="11" id="KW-0408">Iron</keyword>
<evidence type="ECO:0000256" key="7">
    <source>
        <dbReference type="ARBA" id="ARBA00022723"/>
    </source>
</evidence>
<keyword evidence="6" id="KW-0349">Heme</keyword>
<keyword evidence="8" id="KW-0256">Endoplasmic reticulum</keyword>
<evidence type="ECO:0000313" key="15">
    <source>
        <dbReference type="Proteomes" id="UP001562425"/>
    </source>
</evidence>
<comment type="subcellular location">
    <subcellularLocation>
        <location evidence="4">Endoplasmic reticulum membrane</location>
        <topology evidence="4">Peripheral membrane protein</topology>
    </subcellularLocation>
    <subcellularLocation>
        <location evidence="3">Microsome membrane</location>
        <topology evidence="3">Peripheral membrane protein</topology>
    </subcellularLocation>
</comment>
<dbReference type="AlphaFoldDB" id="A0ABD1DFY6"/>
<evidence type="ECO:0000256" key="3">
    <source>
        <dbReference type="ARBA" id="ARBA00004174"/>
    </source>
</evidence>
<keyword evidence="7" id="KW-0479">Metal-binding</keyword>
<dbReference type="InterPro" id="IPR036396">
    <property type="entry name" value="Cyt_P450_sf"/>
</dbReference>
<dbReference type="PANTHER" id="PTHR24292:SF54">
    <property type="entry name" value="CYP9F3-RELATED"/>
    <property type="match status" value="1"/>
</dbReference>
<keyword evidence="13" id="KW-0472">Membrane</keyword>
<keyword evidence="9" id="KW-0492">Microsome</keyword>
<sequence>MSDYCKMVYDKFEGVKVFGLFDTTQRIFVLRNPELIKKVAVKDFDYFVDRQPWIGDGAKDYSDLIVSKMLLGMKDQKWRDMRATLSPAFTGSKMRAMFDLITEYTDRMVQIVRSEAMWNGSYGPGDEGFLCADRE</sequence>
<dbReference type="Proteomes" id="UP001562425">
    <property type="component" value="Unassembled WGS sequence"/>
</dbReference>
<evidence type="ECO:0000256" key="9">
    <source>
        <dbReference type="ARBA" id="ARBA00022848"/>
    </source>
</evidence>
<reference evidence="14 15" key="1">
    <citation type="submission" date="2024-05" db="EMBL/GenBank/DDBJ databases">
        <title>Culex pipiens pipiens assembly and annotation.</title>
        <authorList>
            <person name="Alout H."/>
            <person name="Durand T."/>
        </authorList>
    </citation>
    <scope>NUCLEOTIDE SEQUENCE [LARGE SCALE GENOMIC DNA]</scope>
    <source>
        <strain evidence="14">HA-2024</strain>
        <tissue evidence="14">Whole body</tissue>
    </source>
</reference>
<dbReference type="EMBL" id="JBEHCU010006076">
    <property type="protein sequence ID" value="KAL1397942.1"/>
    <property type="molecule type" value="Genomic_DNA"/>
</dbReference>
<dbReference type="InterPro" id="IPR001128">
    <property type="entry name" value="Cyt_P450"/>
</dbReference>
<evidence type="ECO:0000256" key="1">
    <source>
        <dbReference type="ARBA" id="ARBA00001971"/>
    </source>
</evidence>
<dbReference type="GO" id="GO:0046872">
    <property type="term" value="F:metal ion binding"/>
    <property type="evidence" value="ECO:0007669"/>
    <property type="project" value="UniProtKB-KW"/>
</dbReference>
<dbReference type="InterPro" id="IPR050476">
    <property type="entry name" value="Insect_CytP450_Detox"/>
</dbReference>
<dbReference type="Gene3D" id="1.10.630.10">
    <property type="entry name" value="Cytochrome P450"/>
    <property type="match status" value="1"/>
</dbReference>
<gene>
    <name evidence="14" type="ORF">pipiens_002461</name>
</gene>
<dbReference type="PANTHER" id="PTHR24292">
    <property type="entry name" value="CYTOCHROME P450"/>
    <property type="match status" value="1"/>
</dbReference>
<comment type="function">
    <text evidence="2">May be involved in the metabolism of insect hormones and in the breakdown of synthetic insecticides.</text>
</comment>
<organism evidence="14 15">
    <name type="scientific">Culex pipiens pipiens</name>
    <name type="common">Northern house mosquito</name>
    <dbReference type="NCBI Taxonomy" id="38569"/>
    <lineage>
        <taxon>Eukaryota</taxon>
        <taxon>Metazoa</taxon>
        <taxon>Ecdysozoa</taxon>
        <taxon>Arthropoda</taxon>
        <taxon>Hexapoda</taxon>
        <taxon>Insecta</taxon>
        <taxon>Pterygota</taxon>
        <taxon>Neoptera</taxon>
        <taxon>Endopterygota</taxon>
        <taxon>Diptera</taxon>
        <taxon>Nematocera</taxon>
        <taxon>Culicoidea</taxon>
        <taxon>Culicidae</taxon>
        <taxon>Culicinae</taxon>
        <taxon>Culicini</taxon>
        <taxon>Culex</taxon>
        <taxon>Culex</taxon>
    </lineage>
</organism>
<evidence type="ECO:0008006" key="16">
    <source>
        <dbReference type="Google" id="ProtNLM"/>
    </source>
</evidence>
<evidence type="ECO:0000256" key="5">
    <source>
        <dbReference type="ARBA" id="ARBA00010617"/>
    </source>
</evidence>
<evidence type="ECO:0000313" key="14">
    <source>
        <dbReference type="EMBL" id="KAL1397942.1"/>
    </source>
</evidence>
<accession>A0ABD1DFY6</accession>
<dbReference type="GO" id="GO:0005789">
    <property type="term" value="C:endoplasmic reticulum membrane"/>
    <property type="evidence" value="ECO:0007669"/>
    <property type="project" value="UniProtKB-SubCell"/>
</dbReference>
<evidence type="ECO:0000256" key="10">
    <source>
        <dbReference type="ARBA" id="ARBA00023002"/>
    </source>
</evidence>
<evidence type="ECO:0000256" key="2">
    <source>
        <dbReference type="ARBA" id="ARBA00003690"/>
    </source>
</evidence>
<dbReference type="Pfam" id="PF00067">
    <property type="entry name" value="p450"/>
    <property type="match status" value="1"/>
</dbReference>
<evidence type="ECO:0000256" key="11">
    <source>
        <dbReference type="ARBA" id="ARBA00023004"/>
    </source>
</evidence>
<dbReference type="SUPFAM" id="SSF48264">
    <property type="entry name" value="Cytochrome P450"/>
    <property type="match status" value="1"/>
</dbReference>
<evidence type="ECO:0000256" key="12">
    <source>
        <dbReference type="ARBA" id="ARBA00023033"/>
    </source>
</evidence>